<dbReference type="Pfam" id="PF12833">
    <property type="entry name" value="HTH_18"/>
    <property type="match status" value="1"/>
</dbReference>
<dbReference type="GO" id="GO:0003700">
    <property type="term" value="F:DNA-binding transcription factor activity"/>
    <property type="evidence" value="ECO:0007669"/>
    <property type="project" value="InterPro"/>
</dbReference>
<dbReference type="Pfam" id="PF00072">
    <property type="entry name" value="Response_reg"/>
    <property type="match status" value="1"/>
</dbReference>
<evidence type="ECO:0000256" key="3">
    <source>
        <dbReference type="ARBA" id="ARBA00022553"/>
    </source>
</evidence>
<keyword evidence="3 8" id="KW-0597">Phosphoprotein</keyword>
<dbReference type="CDD" id="cd17536">
    <property type="entry name" value="REC_YesN-like"/>
    <property type="match status" value="1"/>
</dbReference>
<sequence length="339" mass="39232">MHLLIVDDERIIRLGLQKMAEAYSPTFTDIRTAENGMDALDKIADLEPNIVISDIRMPKMDGLALCQTIHNQYAHINMLVVSGYNDFEYAQKCMSYGVKHYLLKPVTEASLYEVFDTIIKRETPGYIPVTRYVQWIDRMEQCIWSLQIDDLNGLMEQWQAYCLKASLSFYQLQELLEECTDMLLQRFQERHFVPTITRQEVPEGNVKAALDAFDDHLRQIVSALLLSRKGNYKDPMQEARSYMDCRLSQELSLDEVANMAGLTPTYFSLLFKKMTNETFVQYRINKRMAKAKELLGVPHLKIVDIADEVGYLDYSHFTKTFKKIVGISPSEYRTSLGIK</sequence>
<gene>
    <name evidence="11" type="ORF">BC351_02305</name>
</gene>
<dbReference type="OrthoDB" id="9788446at2"/>
<dbReference type="GO" id="GO:0005737">
    <property type="term" value="C:cytoplasm"/>
    <property type="evidence" value="ECO:0007669"/>
    <property type="project" value="UniProtKB-SubCell"/>
</dbReference>
<dbReference type="PROSITE" id="PS50110">
    <property type="entry name" value="RESPONSE_REGULATORY"/>
    <property type="match status" value="1"/>
</dbReference>
<feature type="modified residue" description="4-aspartylphosphate" evidence="8">
    <location>
        <position position="54"/>
    </location>
</feature>
<dbReference type="InterPro" id="IPR001789">
    <property type="entry name" value="Sig_transdc_resp-reg_receiver"/>
</dbReference>
<dbReference type="SMART" id="SM00448">
    <property type="entry name" value="REC"/>
    <property type="match status" value="1"/>
</dbReference>
<evidence type="ECO:0000259" key="10">
    <source>
        <dbReference type="PROSITE" id="PS50110"/>
    </source>
</evidence>
<dbReference type="GO" id="GO:0000160">
    <property type="term" value="P:phosphorelay signal transduction system"/>
    <property type="evidence" value="ECO:0007669"/>
    <property type="project" value="UniProtKB-KW"/>
</dbReference>
<dbReference type="PANTHER" id="PTHR42713">
    <property type="entry name" value="HISTIDINE KINASE-RELATED"/>
    <property type="match status" value="1"/>
</dbReference>
<name>A0A1V4HT22_9BACL</name>
<dbReference type="InterPro" id="IPR018060">
    <property type="entry name" value="HTH_AraC"/>
</dbReference>
<dbReference type="AlphaFoldDB" id="A0A1V4HT22"/>
<keyword evidence="12" id="KW-1185">Reference proteome</keyword>
<dbReference type="RefSeq" id="WP_079409086.1">
    <property type="nucleotide sequence ID" value="NZ_MBTG01000001.1"/>
</dbReference>
<dbReference type="InterPro" id="IPR020449">
    <property type="entry name" value="Tscrpt_reg_AraC-type_HTH"/>
</dbReference>
<dbReference type="SUPFAM" id="SSF46689">
    <property type="entry name" value="Homeodomain-like"/>
    <property type="match status" value="2"/>
</dbReference>
<dbReference type="PROSITE" id="PS01124">
    <property type="entry name" value="HTH_ARAC_FAMILY_2"/>
    <property type="match status" value="1"/>
</dbReference>
<organism evidence="11 12">
    <name type="scientific">Paenibacillus ferrarius</name>
    <dbReference type="NCBI Taxonomy" id="1469647"/>
    <lineage>
        <taxon>Bacteria</taxon>
        <taxon>Bacillati</taxon>
        <taxon>Bacillota</taxon>
        <taxon>Bacilli</taxon>
        <taxon>Bacillales</taxon>
        <taxon>Paenibacillaceae</taxon>
        <taxon>Paenibacillus</taxon>
    </lineage>
</organism>
<keyword evidence="2" id="KW-0963">Cytoplasm</keyword>
<dbReference type="InterPro" id="IPR009057">
    <property type="entry name" value="Homeodomain-like_sf"/>
</dbReference>
<dbReference type="Gene3D" id="1.10.10.60">
    <property type="entry name" value="Homeodomain-like"/>
    <property type="match status" value="2"/>
</dbReference>
<dbReference type="SUPFAM" id="SSF52172">
    <property type="entry name" value="CheY-like"/>
    <property type="match status" value="1"/>
</dbReference>
<dbReference type="PANTHER" id="PTHR42713:SF3">
    <property type="entry name" value="TRANSCRIPTIONAL REGULATORY PROTEIN HPTR"/>
    <property type="match status" value="1"/>
</dbReference>
<comment type="subcellular location">
    <subcellularLocation>
        <location evidence="1">Cytoplasm</location>
    </subcellularLocation>
</comment>
<protein>
    <submittedName>
        <fullName evidence="11">DNA-binding response regulator</fullName>
    </submittedName>
</protein>
<dbReference type="EMBL" id="MBTG01000001">
    <property type="protein sequence ID" value="OPH62091.1"/>
    <property type="molecule type" value="Genomic_DNA"/>
</dbReference>
<keyword evidence="5" id="KW-0805">Transcription regulation</keyword>
<evidence type="ECO:0000256" key="8">
    <source>
        <dbReference type="PROSITE-ProRule" id="PRU00169"/>
    </source>
</evidence>
<evidence type="ECO:0000256" key="4">
    <source>
        <dbReference type="ARBA" id="ARBA00023012"/>
    </source>
</evidence>
<dbReference type="PROSITE" id="PS00041">
    <property type="entry name" value="HTH_ARAC_FAMILY_1"/>
    <property type="match status" value="1"/>
</dbReference>
<evidence type="ECO:0000313" key="11">
    <source>
        <dbReference type="EMBL" id="OPH62091.1"/>
    </source>
</evidence>
<evidence type="ECO:0000259" key="9">
    <source>
        <dbReference type="PROSITE" id="PS01124"/>
    </source>
</evidence>
<evidence type="ECO:0000256" key="5">
    <source>
        <dbReference type="ARBA" id="ARBA00023015"/>
    </source>
</evidence>
<evidence type="ECO:0000256" key="1">
    <source>
        <dbReference type="ARBA" id="ARBA00004496"/>
    </source>
</evidence>
<dbReference type="PRINTS" id="PR00032">
    <property type="entry name" value="HTHARAC"/>
</dbReference>
<feature type="domain" description="HTH araC/xylS-type" evidence="9">
    <location>
        <begin position="237"/>
        <end position="335"/>
    </location>
</feature>
<proteinExistence type="predicted"/>
<dbReference type="Proteomes" id="UP000190626">
    <property type="component" value="Unassembled WGS sequence"/>
</dbReference>
<evidence type="ECO:0000313" key="12">
    <source>
        <dbReference type="Proteomes" id="UP000190626"/>
    </source>
</evidence>
<keyword evidence="7" id="KW-0804">Transcription</keyword>
<reference evidence="12" key="1">
    <citation type="submission" date="2016-07" db="EMBL/GenBank/DDBJ databases">
        <authorList>
            <person name="Florea S."/>
            <person name="Webb J.S."/>
            <person name="Jaromczyk J."/>
            <person name="Schardl C.L."/>
        </authorList>
    </citation>
    <scope>NUCLEOTIDE SEQUENCE [LARGE SCALE GENOMIC DNA]</scope>
    <source>
        <strain evidence="12">CY1</strain>
    </source>
</reference>
<evidence type="ECO:0000256" key="6">
    <source>
        <dbReference type="ARBA" id="ARBA00023125"/>
    </source>
</evidence>
<dbReference type="SMART" id="SM00342">
    <property type="entry name" value="HTH_ARAC"/>
    <property type="match status" value="1"/>
</dbReference>
<evidence type="ECO:0000256" key="2">
    <source>
        <dbReference type="ARBA" id="ARBA00022490"/>
    </source>
</evidence>
<dbReference type="STRING" id="1469647.BC351_02305"/>
<evidence type="ECO:0000256" key="7">
    <source>
        <dbReference type="ARBA" id="ARBA00023163"/>
    </source>
</evidence>
<dbReference type="InterPro" id="IPR018062">
    <property type="entry name" value="HTH_AraC-typ_CS"/>
</dbReference>
<dbReference type="Gene3D" id="3.40.50.2300">
    <property type="match status" value="1"/>
</dbReference>
<feature type="domain" description="Response regulatory" evidence="10">
    <location>
        <begin position="2"/>
        <end position="119"/>
    </location>
</feature>
<dbReference type="GO" id="GO:0043565">
    <property type="term" value="F:sequence-specific DNA binding"/>
    <property type="evidence" value="ECO:0007669"/>
    <property type="project" value="InterPro"/>
</dbReference>
<comment type="caution">
    <text evidence="11">The sequence shown here is derived from an EMBL/GenBank/DDBJ whole genome shotgun (WGS) entry which is preliminary data.</text>
</comment>
<dbReference type="InterPro" id="IPR011006">
    <property type="entry name" value="CheY-like_superfamily"/>
</dbReference>
<keyword evidence="4" id="KW-0902">Two-component regulatory system</keyword>
<accession>A0A1V4HT22</accession>
<keyword evidence="6 11" id="KW-0238">DNA-binding</keyword>
<dbReference type="InterPro" id="IPR051552">
    <property type="entry name" value="HptR"/>
</dbReference>